<organism evidence="2 3">
    <name type="scientific">Zymomonas mobilis</name>
    <dbReference type="NCBI Taxonomy" id="542"/>
    <lineage>
        <taxon>Bacteria</taxon>
        <taxon>Pseudomonadati</taxon>
        <taxon>Pseudomonadota</taxon>
        <taxon>Alphaproteobacteria</taxon>
        <taxon>Sphingomonadales</taxon>
        <taxon>Zymomonadaceae</taxon>
        <taxon>Zymomonas</taxon>
    </lineage>
</organism>
<evidence type="ECO:0000313" key="3">
    <source>
        <dbReference type="Proteomes" id="UP000316887"/>
    </source>
</evidence>
<accession>A0A542W2V6</accession>
<dbReference type="AlphaFoldDB" id="A0A542W2V6"/>
<evidence type="ECO:0008006" key="4">
    <source>
        <dbReference type="Google" id="ProtNLM"/>
    </source>
</evidence>
<feature type="transmembrane region" description="Helical" evidence="1">
    <location>
        <begin position="64"/>
        <end position="80"/>
    </location>
</feature>
<evidence type="ECO:0000256" key="1">
    <source>
        <dbReference type="SAM" id="Phobius"/>
    </source>
</evidence>
<sequence>MLHTSKINQKKAALEQARTQLMTSLDDVTNHLKPGSIARSLVKSGVRAGKKAVDHLNQEAQKRPFATVAAVSGLGFIFLWRSKMGGMLFQLIASLLRGSPSKNDKTDQDQNSPVQ</sequence>
<dbReference type="OrthoDB" id="7596777at2"/>
<dbReference type="EMBL" id="VFOF01000001">
    <property type="protein sequence ID" value="TQL17918.1"/>
    <property type="molecule type" value="Genomic_DNA"/>
</dbReference>
<keyword evidence="1" id="KW-0812">Transmembrane</keyword>
<keyword evidence="1" id="KW-0472">Membrane</keyword>
<proteinExistence type="predicted"/>
<gene>
    <name evidence="2" type="ORF">FBY58_1531</name>
</gene>
<dbReference type="RefSeq" id="WP_141920370.1">
    <property type="nucleotide sequence ID" value="NZ_VFOF01000001.1"/>
</dbReference>
<keyword evidence="1" id="KW-1133">Transmembrane helix</keyword>
<reference evidence="2 3" key="1">
    <citation type="submission" date="2019-06" db="EMBL/GenBank/DDBJ databases">
        <title>Genome sequencing of Zymomonas mobilis strains for genetic engineering and biofuel applications.</title>
        <authorList>
            <person name="Teravest M."/>
        </authorList>
    </citation>
    <scope>NUCLEOTIDE SEQUENCE [LARGE SCALE GENOMIC DNA]</scope>
    <source>
        <strain evidence="2 3">AN0101</strain>
    </source>
</reference>
<protein>
    <recommendedName>
        <fullName evidence="4">DUF3618 domain-containing protein</fullName>
    </recommendedName>
</protein>
<evidence type="ECO:0000313" key="2">
    <source>
        <dbReference type="EMBL" id="TQL17918.1"/>
    </source>
</evidence>
<comment type="caution">
    <text evidence="2">The sequence shown here is derived from an EMBL/GenBank/DDBJ whole genome shotgun (WGS) entry which is preliminary data.</text>
</comment>
<dbReference type="Proteomes" id="UP000316887">
    <property type="component" value="Unassembled WGS sequence"/>
</dbReference>
<name>A0A542W2V6_ZYMMB</name>